<evidence type="ECO:0000313" key="2">
    <source>
        <dbReference type="EMBL" id="TKR88402.1"/>
    </source>
</evidence>
<comment type="caution">
    <text evidence="2">The sequence shown here is derived from an EMBL/GenBank/DDBJ whole genome shotgun (WGS) entry which is preliminary data.</text>
</comment>
<reference evidence="2 3" key="2">
    <citation type="journal article" date="2019" name="G3 (Bethesda)">
        <title>Hybrid Assembly of the Genome of the Entomopathogenic Nematode Steinernema carpocapsae Identifies the X-Chromosome.</title>
        <authorList>
            <person name="Serra L."/>
            <person name="Macchietto M."/>
            <person name="Macias-Munoz A."/>
            <person name="McGill C.J."/>
            <person name="Rodriguez I.M."/>
            <person name="Rodriguez B."/>
            <person name="Murad R."/>
            <person name="Mortazavi A."/>
        </authorList>
    </citation>
    <scope>NUCLEOTIDE SEQUENCE [LARGE SCALE GENOMIC DNA]</scope>
    <source>
        <strain evidence="2 3">ALL</strain>
    </source>
</reference>
<proteinExistence type="predicted"/>
<feature type="transmembrane region" description="Helical" evidence="1">
    <location>
        <begin position="33"/>
        <end position="59"/>
    </location>
</feature>
<organism evidence="2 3">
    <name type="scientific">Steinernema carpocapsae</name>
    <name type="common">Entomopathogenic nematode</name>
    <dbReference type="NCBI Taxonomy" id="34508"/>
    <lineage>
        <taxon>Eukaryota</taxon>
        <taxon>Metazoa</taxon>
        <taxon>Ecdysozoa</taxon>
        <taxon>Nematoda</taxon>
        <taxon>Chromadorea</taxon>
        <taxon>Rhabditida</taxon>
        <taxon>Tylenchina</taxon>
        <taxon>Panagrolaimomorpha</taxon>
        <taxon>Strongyloidoidea</taxon>
        <taxon>Steinernematidae</taxon>
        <taxon>Steinernema</taxon>
    </lineage>
</organism>
<feature type="transmembrane region" description="Helical" evidence="1">
    <location>
        <begin position="7"/>
        <end position="27"/>
    </location>
</feature>
<keyword evidence="1" id="KW-0812">Transmembrane</keyword>
<dbReference type="Proteomes" id="UP000298663">
    <property type="component" value="Unassembled WGS sequence"/>
</dbReference>
<dbReference type="EMBL" id="AZBU02000003">
    <property type="protein sequence ID" value="TKR88402.1"/>
    <property type="molecule type" value="Genomic_DNA"/>
</dbReference>
<accession>A0A4U5NY14</accession>
<keyword evidence="3" id="KW-1185">Reference proteome</keyword>
<name>A0A4U5NY14_STECR</name>
<reference evidence="2 3" key="1">
    <citation type="journal article" date="2015" name="Genome Biol.">
        <title>Comparative genomics of Steinernema reveals deeply conserved gene regulatory networks.</title>
        <authorList>
            <person name="Dillman A.R."/>
            <person name="Macchietto M."/>
            <person name="Porter C.F."/>
            <person name="Rogers A."/>
            <person name="Williams B."/>
            <person name="Antoshechkin I."/>
            <person name="Lee M.M."/>
            <person name="Goodwin Z."/>
            <person name="Lu X."/>
            <person name="Lewis E.E."/>
            <person name="Goodrich-Blair H."/>
            <person name="Stock S.P."/>
            <person name="Adams B.J."/>
            <person name="Sternberg P.W."/>
            <person name="Mortazavi A."/>
        </authorList>
    </citation>
    <scope>NUCLEOTIDE SEQUENCE [LARGE SCALE GENOMIC DNA]</scope>
    <source>
        <strain evidence="2 3">ALL</strain>
    </source>
</reference>
<dbReference type="AlphaFoldDB" id="A0A4U5NY14"/>
<evidence type="ECO:0000256" key="1">
    <source>
        <dbReference type="SAM" id="Phobius"/>
    </source>
</evidence>
<sequence>MTLVKQLGIPINLGGIPLLVVCVHLYFHNLPYAQTIVAICIVIISNYGPVMCLTCLFLFRPYRNGILGIANRLFSTVHGIAVSVYSSSVVNAMVPSGT</sequence>
<protein>
    <submittedName>
        <fullName evidence="2">Uncharacterized protein</fullName>
    </submittedName>
</protein>
<dbReference type="Pfam" id="PF10318">
    <property type="entry name" value="7TM_GPCR_Srh"/>
    <property type="match status" value="1"/>
</dbReference>
<dbReference type="InterPro" id="IPR019422">
    <property type="entry name" value="7TM_GPCR_serpentine_rcpt_Srh"/>
</dbReference>
<gene>
    <name evidence="2" type="ORF">L596_012655</name>
</gene>
<evidence type="ECO:0000313" key="3">
    <source>
        <dbReference type="Proteomes" id="UP000298663"/>
    </source>
</evidence>
<keyword evidence="1" id="KW-1133">Transmembrane helix</keyword>
<keyword evidence="1" id="KW-0472">Membrane</keyword>